<dbReference type="AlphaFoldDB" id="A0A2A4YJ20"/>
<organism evidence="1 2">
    <name type="scientific">Aerophobetes bacterium</name>
    <dbReference type="NCBI Taxonomy" id="2030807"/>
    <lineage>
        <taxon>Bacteria</taxon>
        <taxon>Candidatus Aerophobota</taxon>
    </lineage>
</organism>
<protein>
    <submittedName>
        <fullName evidence="1">Uncharacterized protein</fullName>
    </submittedName>
</protein>
<accession>A0A2A4YJ20</accession>
<dbReference type="EMBL" id="NVUU01000032">
    <property type="protein sequence ID" value="PCI94823.1"/>
    <property type="molecule type" value="Genomic_DNA"/>
</dbReference>
<proteinExistence type="predicted"/>
<gene>
    <name evidence="1" type="ORF">COB11_03360</name>
</gene>
<evidence type="ECO:0000313" key="2">
    <source>
        <dbReference type="Proteomes" id="UP000217838"/>
    </source>
</evidence>
<name>A0A2A4YJ20_UNCAE</name>
<dbReference type="Proteomes" id="UP000217838">
    <property type="component" value="Unassembled WGS sequence"/>
</dbReference>
<sequence>MQLDRIETLTRVQEAQQRSISEYNETAYEKIEWPEGIKFVVASETWETCSLLKYSRCFLCSISFEKNTPGQPLITCFKHSETSIPLGRALTPFEIIVKVELHLDQLAQILKAKRPYNYSRITESEYAEYESHVNGKLIPSTHENILFALSELYENPNGNNVTNLVKSYEIFYVLTFLIAKAKGLET</sequence>
<reference evidence="2" key="1">
    <citation type="submission" date="2017-08" db="EMBL/GenBank/DDBJ databases">
        <title>A dynamic microbial community with high functional redundancy inhabits the cold, oxic subseafloor aquifer.</title>
        <authorList>
            <person name="Tully B.J."/>
            <person name="Wheat C.G."/>
            <person name="Glazer B.T."/>
            <person name="Huber J.A."/>
        </authorList>
    </citation>
    <scope>NUCLEOTIDE SEQUENCE [LARGE SCALE GENOMIC DNA]</scope>
</reference>
<comment type="caution">
    <text evidence="1">The sequence shown here is derived from an EMBL/GenBank/DDBJ whole genome shotgun (WGS) entry which is preliminary data.</text>
</comment>
<evidence type="ECO:0000313" key="1">
    <source>
        <dbReference type="EMBL" id="PCI94823.1"/>
    </source>
</evidence>